<dbReference type="CDD" id="cd16650">
    <property type="entry name" value="SP-RING_PIAS-like"/>
    <property type="match status" value="1"/>
</dbReference>
<evidence type="ECO:0000256" key="5">
    <source>
        <dbReference type="ARBA" id="ARBA00022723"/>
    </source>
</evidence>
<name>A0A6G0U3S9_APHGL</name>
<evidence type="ECO:0000259" key="13">
    <source>
        <dbReference type="PROSITE" id="PS51044"/>
    </source>
</evidence>
<dbReference type="InterPro" id="IPR013083">
    <property type="entry name" value="Znf_RING/FYVE/PHD"/>
</dbReference>
<keyword evidence="7" id="KW-0833">Ubl conjugation pathway</keyword>
<dbReference type="GO" id="GO:0000785">
    <property type="term" value="C:chromatin"/>
    <property type="evidence" value="ECO:0007669"/>
    <property type="project" value="TreeGrafter"/>
</dbReference>
<evidence type="ECO:0000256" key="4">
    <source>
        <dbReference type="ARBA" id="ARBA00022679"/>
    </source>
</evidence>
<dbReference type="UniPathway" id="UPA00886"/>
<evidence type="ECO:0000259" key="14">
    <source>
        <dbReference type="PROSITE" id="PS51466"/>
    </source>
</evidence>
<dbReference type="PROSITE" id="PS51044">
    <property type="entry name" value="ZF_SP_RING"/>
    <property type="match status" value="1"/>
</dbReference>
<dbReference type="InterPro" id="IPR038654">
    <property type="entry name" value="PINIT_sf"/>
</dbReference>
<dbReference type="InterPro" id="IPR003034">
    <property type="entry name" value="SAP_dom"/>
</dbReference>
<keyword evidence="5" id="KW-0479">Metal-binding</keyword>
<dbReference type="GO" id="GO:0006357">
    <property type="term" value="P:regulation of transcription by RNA polymerase II"/>
    <property type="evidence" value="ECO:0007669"/>
    <property type="project" value="TreeGrafter"/>
</dbReference>
<dbReference type="SUPFAM" id="SSF68906">
    <property type="entry name" value="SAP domain"/>
    <property type="match status" value="1"/>
</dbReference>
<reference evidence="15 16" key="1">
    <citation type="submission" date="2019-08" db="EMBL/GenBank/DDBJ databases">
        <title>The genome of the soybean aphid Biotype 1, its phylome, world population structure and adaptation to the North American continent.</title>
        <authorList>
            <person name="Giordano R."/>
            <person name="Donthu R.K."/>
            <person name="Hernandez A.G."/>
            <person name="Wright C.L."/>
            <person name="Zimin A.V."/>
        </authorList>
    </citation>
    <scope>NUCLEOTIDE SEQUENCE [LARGE SCALE GENOMIC DNA]</scope>
    <source>
        <tissue evidence="15">Whole aphids</tissue>
    </source>
</reference>
<dbReference type="Pfam" id="PF02891">
    <property type="entry name" value="zf-MIZ"/>
    <property type="match status" value="1"/>
</dbReference>
<dbReference type="GO" id="GO:0005634">
    <property type="term" value="C:nucleus"/>
    <property type="evidence" value="ECO:0007669"/>
    <property type="project" value="UniProtKB-SubCell"/>
</dbReference>
<dbReference type="Proteomes" id="UP000475862">
    <property type="component" value="Unassembled WGS sequence"/>
</dbReference>
<keyword evidence="8" id="KW-0862">Zinc</keyword>
<feature type="compositionally biased region" description="Low complexity" evidence="11">
    <location>
        <begin position="636"/>
        <end position="646"/>
    </location>
</feature>
<dbReference type="GO" id="GO:0003712">
    <property type="term" value="F:transcription coregulator activity"/>
    <property type="evidence" value="ECO:0007669"/>
    <property type="project" value="TreeGrafter"/>
</dbReference>
<evidence type="ECO:0000256" key="1">
    <source>
        <dbReference type="ARBA" id="ARBA00004123"/>
    </source>
</evidence>
<evidence type="ECO:0000256" key="2">
    <source>
        <dbReference type="ARBA" id="ARBA00004718"/>
    </source>
</evidence>
<dbReference type="PROSITE" id="PS51466">
    <property type="entry name" value="PINIT"/>
    <property type="match status" value="1"/>
</dbReference>
<dbReference type="PANTHER" id="PTHR10782">
    <property type="entry name" value="ZINC FINGER MIZ DOMAIN-CONTAINING PROTEIN"/>
    <property type="match status" value="1"/>
</dbReference>
<dbReference type="FunFam" id="2.60.120.780:FF:000001">
    <property type="entry name" value="E3 SUMO-protein ligase PIAS2 isoform X1"/>
    <property type="match status" value="1"/>
</dbReference>
<comment type="caution">
    <text evidence="15">The sequence shown here is derived from an EMBL/GenBank/DDBJ whole genome shotgun (WGS) entry which is preliminary data.</text>
</comment>
<dbReference type="InterPro" id="IPR004181">
    <property type="entry name" value="Znf_MIZ"/>
</dbReference>
<dbReference type="Pfam" id="PF14324">
    <property type="entry name" value="PINIT"/>
    <property type="match status" value="1"/>
</dbReference>
<feature type="compositionally biased region" description="Basic and acidic residues" evidence="11">
    <location>
        <begin position="572"/>
        <end position="593"/>
    </location>
</feature>
<dbReference type="EMBL" id="VYZN01000006">
    <property type="protein sequence ID" value="KAE9543765.1"/>
    <property type="molecule type" value="Genomic_DNA"/>
</dbReference>
<feature type="domain" description="PINIT" evidence="14">
    <location>
        <begin position="241"/>
        <end position="413"/>
    </location>
</feature>
<evidence type="ECO:0000256" key="9">
    <source>
        <dbReference type="ARBA" id="ARBA00023242"/>
    </source>
</evidence>
<evidence type="ECO:0000259" key="12">
    <source>
        <dbReference type="PROSITE" id="PS50800"/>
    </source>
</evidence>
<evidence type="ECO:0000256" key="8">
    <source>
        <dbReference type="ARBA" id="ARBA00022833"/>
    </source>
</evidence>
<evidence type="ECO:0000256" key="6">
    <source>
        <dbReference type="ARBA" id="ARBA00022771"/>
    </source>
</evidence>
<comment type="pathway">
    <text evidence="2">Protein modification; protein sumoylation.</text>
</comment>
<dbReference type="Gene3D" id="1.10.720.30">
    <property type="entry name" value="SAP domain"/>
    <property type="match status" value="1"/>
</dbReference>
<dbReference type="PROSITE" id="PS50800">
    <property type="entry name" value="SAP"/>
    <property type="match status" value="1"/>
</dbReference>
<feature type="region of interest" description="Disordered" evidence="11">
    <location>
        <begin position="547"/>
        <end position="673"/>
    </location>
</feature>
<sequence length="673" mass="75990">MKYKQNKLKREKLVHKELFIQLPPKCFVSKLNVVTMNMNNYSVDEGYRNMLSSFRSNDLQTLLGAFGRNKAGRKSELKDRAIELLRTRPANINYSAYIAKICEIYRSLQHDVPSNDIMMRSLLQNQQHQQQRQMMSSMGQMQNPPQRMYQPPQYPQQSMHMARAGLPQVMPQMQRGMYGNHISNSIPANNMVNNNIQYIAAGNYQPSGTRTIVSHQLPPNQQMNIAAQDALGLGTTASVNNSYTPSIETVAKLKFKKLPFYEVIDEVIKPTLLTGTERCTLQNVPRGMKEATFKLILSLEHANFVAMNRDISHGKNEYLYQFQIRICQLIEPVPNESPDYMPLGLHIRVGMKACPLPPTAPNTRPGTESRRTARPINCTANVKLSPIVSNNITINWTPDGKNYVFAMYLVKKLTADTLIKKLQDKGGRSSEETKNYIIKKLADVDPDLATTSYRFSLVCPLGKMRMKIPAKSIHCDHLQCFDASTFILMNEKKPTWMCPTCNKPCLYDDIQIENYFLEVVSSPTLKYCSKEIEILADGTWRVYEETKETKNTNSTPDKVKPIDSVNLDSDDEKCIEPKTEPSPESSRTQEPENLKSSFIDLTLSDDERPPTEKDKQENEAQAADAIQPVAVIDLKPQAQVQPQQAVTSSEQGVVIEIDSPSPPSSPTPTTEAS</sequence>
<dbReference type="InterPro" id="IPR023321">
    <property type="entry name" value="PINIT"/>
</dbReference>
<dbReference type="GO" id="GO:0008270">
    <property type="term" value="F:zinc ion binding"/>
    <property type="evidence" value="ECO:0007669"/>
    <property type="project" value="UniProtKB-KW"/>
</dbReference>
<dbReference type="GO" id="GO:0016925">
    <property type="term" value="P:protein sumoylation"/>
    <property type="evidence" value="ECO:0007669"/>
    <property type="project" value="UniProtKB-UniPathway"/>
</dbReference>
<evidence type="ECO:0000256" key="10">
    <source>
        <dbReference type="PROSITE-ProRule" id="PRU00452"/>
    </source>
</evidence>
<keyword evidence="6 10" id="KW-0863">Zinc-finger</keyword>
<protein>
    <recommendedName>
        <fullName evidence="17">SP-RING-type domain-containing protein</fullName>
    </recommendedName>
</protein>
<keyword evidence="4" id="KW-0808">Transferase</keyword>
<evidence type="ECO:0000256" key="11">
    <source>
        <dbReference type="SAM" id="MobiDB-lite"/>
    </source>
</evidence>
<dbReference type="InterPro" id="IPR036361">
    <property type="entry name" value="SAP_dom_sf"/>
</dbReference>
<comment type="subcellular location">
    <subcellularLocation>
        <location evidence="1">Nucleus</location>
    </subcellularLocation>
</comment>
<dbReference type="PANTHER" id="PTHR10782:SF94">
    <property type="entry name" value="SUPPRESSOR OF VARIEGATION 2-10, ISOFORM I"/>
    <property type="match status" value="1"/>
</dbReference>
<dbReference type="Gene3D" id="3.30.40.10">
    <property type="entry name" value="Zinc/RING finger domain, C3HC4 (zinc finger)"/>
    <property type="match status" value="1"/>
</dbReference>
<feature type="domain" description="SP-RING-type" evidence="13">
    <location>
        <begin position="444"/>
        <end position="530"/>
    </location>
</feature>
<keyword evidence="16" id="KW-1185">Reference proteome</keyword>
<evidence type="ECO:0000256" key="7">
    <source>
        <dbReference type="ARBA" id="ARBA00022786"/>
    </source>
</evidence>
<evidence type="ECO:0000313" key="16">
    <source>
        <dbReference type="Proteomes" id="UP000475862"/>
    </source>
</evidence>
<accession>A0A6G0U3S9</accession>
<evidence type="ECO:0000256" key="3">
    <source>
        <dbReference type="ARBA" id="ARBA00005383"/>
    </source>
</evidence>
<dbReference type="Pfam" id="PF02037">
    <property type="entry name" value="SAP"/>
    <property type="match status" value="1"/>
</dbReference>
<comment type="similarity">
    <text evidence="3">Belongs to the PIAS family.</text>
</comment>
<organism evidence="15 16">
    <name type="scientific">Aphis glycines</name>
    <name type="common">Soybean aphid</name>
    <dbReference type="NCBI Taxonomy" id="307491"/>
    <lineage>
        <taxon>Eukaryota</taxon>
        <taxon>Metazoa</taxon>
        <taxon>Ecdysozoa</taxon>
        <taxon>Arthropoda</taxon>
        <taxon>Hexapoda</taxon>
        <taxon>Insecta</taxon>
        <taxon>Pterygota</taxon>
        <taxon>Neoptera</taxon>
        <taxon>Paraneoptera</taxon>
        <taxon>Hemiptera</taxon>
        <taxon>Sternorrhyncha</taxon>
        <taxon>Aphidomorpha</taxon>
        <taxon>Aphidoidea</taxon>
        <taxon>Aphididae</taxon>
        <taxon>Aphidini</taxon>
        <taxon>Aphis</taxon>
        <taxon>Aphis</taxon>
    </lineage>
</organism>
<gene>
    <name evidence="15" type="ORF">AGLY_001995</name>
</gene>
<evidence type="ECO:0000313" key="15">
    <source>
        <dbReference type="EMBL" id="KAE9543765.1"/>
    </source>
</evidence>
<dbReference type="OrthoDB" id="10263264at2759"/>
<evidence type="ECO:0008006" key="17">
    <source>
        <dbReference type="Google" id="ProtNLM"/>
    </source>
</evidence>
<feature type="domain" description="SAP" evidence="12">
    <location>
        <begin position="51"/>
        <end position="85"/>
    </location>
</feature>
<dbReference type="GO" id="GO:0061665">
    <property type="term" value="F:SUMO ligase activity"/>
    <property type="evidence" value="ECO:0007669"/>
    <property type="project" value="TreeGrafter"/>
</dbReference>
<proteinExistence type="inferred from homology"/>
<keyword evidence="9" id="KW-0539">Nucleus</keyword>
<feature type="compositionally biased region" description="Basic and acidic residues" evidence="11">
    <location>
        <begin position="605"/>
        <end position="618"/>
    </location>
</feature>
<dbReference type="AlphaFoldDB" id="A0A6G0U3S9"/>
<dbReference type="Gene3D" id="2.60.120.780">
    <property type="entry name" value="PINIT domain"/>
    <property type="match status" value="1"/>
</dbReference>